<keyword evidence="2 8" id="KW-0963">Cytoplasm</keyword>
<keyword evidence="3 8" id="KW-0436">Ligase</keyword>
<dbReference type="SMART" id="SM00977">
    <property type="entry name" value="TilS_C"/>
    <property type="match status" value="1"/>
</dbReference>
<comment type="function">
    <text evidence="8">Ligates lysine onto the cytidine present at position 34 of the AUA codon-specific tRNA(Ile) that contains the anticodon CAU, in an ATP-dependent manner. Cytidine is converted to lysidine, thus changing the amino acid specificity of the tRNA from methionine to isoleucine.</text>
</comment>
<dbReference type="CDD" id="cd01992">
    <property type="entry name" value="TilS_N"/>
    <property type="match status" value="1"/>
</dbReference>
<comment type="domain">
    <text evidence="8">The N-terminal region contains the highly conserved SGGXDS motif, predicted to be a P-loop motif involved in ATP binding.</text>
</comment>
<evidence type="ECO:0000256" key="2">
    <source>
        <dbReference type="ARBA" id="ARBA00022490"/>
    </source>
</evidence>
<dbReference type="GO" id="GO:0005524">
    <property type="term" value="F:ATP binding"/>
    <property type="evidence" value="ECO:0007669"/>
    <property type="project" value="UniProtKB-UniRule"/>
</dbReference>
<dbReference type="AlphaFoldDB" id="A0A9D2G557"/>
<dbReference type="HAMAP" id="MF_01161">
    <property type="entry name" value="tRNA_Ile_lys_synt"/>
    <property type="match status" value="1"/>
</dbReference>
<dbReference type="NCBIfam" id="TIGR02433">
    <property type="entry name" value="lysidine_TilS_C"/>
    <property type="match status" value="1"/>
</dbReference>
<proteinExistence type="inferred from homology"/>
<dbReference type="GO" id="GO:0006400">
    <property type="term" value="P:tRNA modification"/>
    <property type="evidence" value="ECO:0007669"/>
    <property type="project" value="UniProtKB-UniRule"/>
</dbReference>
<dbReference type="GO" id="GO:0032267">
    <property type="term" value="F:tRNA(Ile)-lysidine synthase activity"/>
    <property type="evidence" value="ECO:0007669"/>
    <property type="project" value="UniProtKB-EC"/>
</dbReference>
<sequence length="439" mass="48323">MELFSLTPYRGLSLCAAVSGGRDSVALLHFLHRHAEEAHITLTALTCDHGIRAASASDVAFVRNLCEGWGIPLAVFCADVPARARESGRNLEEEGRLFRRECFARVLENGADAVLTAHHRDDYAETVLFRLARGTSLKGLGVFPVQEGLLRPLLGVTRETIDEYIRENALPYVEDESNADVSYARNRIRHEVLPALERAVPGAKENLVRFSERAVRDDAFLEELARREVRGAGTERRIPVSLPEALFSRACLAAMKELGLVRDYTESHLRELGKLAEAQVGKRAELPAGLAAFREGGELVFVRRTPQMPAEELPFFIGRRAFLGGLLEAGEGDPGAAFGRGEEGAPNGRVLLMDLGALPDGAVWRMRREGDTFLACNGRGKTLKKFLTDRKIPARVGRELPVLAVGNEVLCVAGVELSDRIKRTRETSRPGYICFTKKS</sequence>
<evidence type="ECO:0000256" key="1">
    <source>
        <dbReference type="ARBA" id="ARBA00004496"/>
    </source>
</evidence>
<evidence type="ECO:0000256" key="5">
    <source>
        <dbReference type="ARBA" id="ARBA00022741"/>
    </source>
</evidence>
<comment type="similarity">
    <text evidence="8">Belongs to the tRNA(Ile)-lysidine synthase family.</text>
</comment>
<keyword evidence="4 8" id="KW-0819">tRNA processing</keyword>
<dbReference type="PANTHER" id="PTHR43033">
    <property type="entry name" value="TRNA(ILE)-LYSIDINE SYNTHASE-RELATED"/>
    <property type="match status" value="1"/>
</dbReference>
<comment type="caution">
    <text evidence="10">The sequence shown here is derived from an EMBL/GenBank/DDBJ whole genome shotgun (WGS) entry which is preliminary data.</text>
</comment>
<dbReference type="InterPro" id="IPR012094">
    <property type="entry name" value="tRNA_Ile_lys_synt"/>
</dbReference>
<evidence type="ECO:0000259" key="9">
    <source>
        <dbReference type="SMART" id="SM00977"/>
    </source>
</evidence>
<comment type="subcellular location">
    <subcellularLocation>
        <location evidence="1 8">Cytoplasm</location>
    </subcellularLocation>
</comment>
<evidence type="ECO:0000256" key="3">
    <source>
        <dbReference type="ARBA" id="ARBA00022598"/>
    </source>
</evidence>
<dbReference type="SUPFAM" id="SSF56037">
    <property type="entry name" value="PheT/TilS domain"/>
    <property type="match status" value="1"/>
</dbReference>
<evidence type="ECO:0000256" key="4">
    <source>
        <dbReference type="ARBA" id="ARBA00022694"/>
    </source>
</evidence>
<dbReference type="SUPFAM" id="SSF52402">
    <property type="entry name" value="Adenine nucleotide alpha hydrolases-like"/>
    <property type="match status" value="1"/>
</dbReference>
<name>A0A9D2G557_9FIRM</name>
<keyword evidence="5 8" id="KW-0547">Nucleotide-binding</keyword>
<dbReference type="Pfam" id="PF01171">
    <property type="entry name" value="ATP_bind_3"/>
    <property type="match status" value="1"/>
</dbReference>
<feature type="binding site" evidence="8">
    <location>
        <begin position="19"/>
        <end position="24"/>
    </location>
    <ligand>
        <name>ATP</name>
        <dbReference type="ChEBI" id="CHEBI:30616"/>
    </ligand>
</feature>
<evidence type="ECO:0000256" key="8">
    <source>
        <dbReference type="HAMAP-Rule" id="MF_01161"/>
    </source>
</evidence>
<organism evidence="10 11">
    <name type="scientific">Candidatus Gallimonas intestinavium</name>
    <dbReference type="NCBI Taxonomy" id="2838603"/>
    <lineage>
        <taxon>Bacteria</taxon>
        <taxon>Bacillati</taxon>
        <taxon>Bacillota</taxon>
        <taxon>Clostridia</taxon>
        <taxon>Candidatus Gallimonas</taxon>
    </lineage>
</organism>
<dbReference type="GO" id="GO:0005737">
    <property type="term" value="C:cytoplasm"/>
    <property type="evidence" value="ECO:0007669"/>
    <property type="project" value="UniProtKB-SubCell"/>
</dbReference>
<dbReference type="InterPro" id="IPR012795">
    <property type="entry name" value="tRNA_Ile_lys_synt_N"/>
</dbReference>
<gene>
    <name evidence="8 10" type="primary">tilS</name>
    <name evidence="10" type="ORF">H9964_01950</name>
</gene>
<comment type="catalytic activity">
    <reaction evidence="7 8">
        <text>cytidine(34) in tRNA(Ile2) + L-lysine + ATP = lysidine(34) in tRNA(Ile2) + AMP + diphosphate + H(+)</text>
        <dbReference type="Rhea" id="RHEA:43744"/>
        <dbReference type="Rhea" id="RHEA-COMP:10625"/>
        <dbReference type="Rhea" id="RHEA-COMP:10670"/>
        <dbReference type="ChEBI" id="CHEBI:15378"/>
        <dbReference type="ChEBI" id="CHEBI:30616"/>
        <dbReference type="ChEBI" id="CHEBI:32551"/>
        <dbReference type="ChEBI" id="CHEBI:33019"/>
        <dbReference type="ChEBI" id="CHEBI:82748"/>
        <dbReference type="ChEBI" id="CHEBI:83665"/>
        <dbReference type="ChEBI" id="CHEBI:456215"/>
        <dbReference type="EC" id="6.3.4.19"/>
    </reaction>
</comment>
<dbReference type="Gene3D" id="3.40.50.620">
    <property type="entry name" value="HUPs"/>
    <property type="match status" value="1"/>
</dbReference>
<evidence type="ECO:0000256" key="7">
    <source>
        <dbReference type="ARBA" id="ARBA00048539"/>
    </source>
</evidence>
<evidence type="ECO:0000256" key="6">
    <source>
        <dbReference type="ARBA" id="ARBA00022840"/>
    </source>
</evidence>
<reference evidence="10" key="2">
    <citation type="submission" date="2021-04" db="EMBL/GenBank/DDBJ databases">
        <authorList>
            <person name="Gilroy R."/>
        </authorList>
    </citation>
    <scope>NUCLEOTIDE SEQUENCE</scope>
    <source>
        <strain evidence="10">ChiW7-2402</strain>
    </source>
</reference>
<dbReference type="EMBL" id="DXBB01000036">
    <property type="protein sequence ID" value="HIZ72325.1"/>
    <property type="molecule type" value="Genomic_DNA"/>
</dbReference>
<protein>
    <recommendedName>
        <fullName evidence="8">tRNA(Ile)-lysidine synthase</fullName>
        <ecNumber evidence="8">6.3.4.19</ecNumber>
    </recommendedName>
    <alternativeName>
        <fullName evidence="8">tRNA(Ile)-2-lysyl-cytidine synthase</fullName>
    </alternativeName>
    <alternativeName>
        <fullName evidence="8">tRNA(Ile)-lysidine synthetase</fullName>
    </alternativeName>
</protein>
<dbReference type="InterPro" id="IPR014729">
    <property type="entry name" value="Rossmann-like_a/b/a_fold"/>
</dbReference>
<keyword evidence="6 8" id="KW-0067">ATP-binding</keyword>
<reference evidence="10" key="1">
    <citation type="journal article" date="2021" name="PeerJ">
        <title>Extensive microbial diversity within the chicken gut microbiome revealed by metagenomics and culture.</title>
        <authorList>
            <person name="Gilroy R."/>
            <person name="Ravi A."/>
            <person name="Getino M."/>
            <person name="Pursley I."/>
            <person name="Horton D.L."/>
            <person name="Alikhan N.F."/>
            <person name="Baker D."/>
            <person name="Gharbi K."/>
            <person name="Hall N."/>
            <person name="Watson M."/>
            <person name="Adriaenssens E.M."/>
            <person name="Foster-Nyarko E."/>
            <person name="Jarju S."/>
            <person name="Secka A."/>
            <person name="Antonio M."/>
            <person name="Oren A."/>
            <person name="Chaudhuri R.R."/>
            <person name="La Ragione R."/>
            <person name="Hildebrand F."/>
            <person name="Pallen M.J."/>
        </authorList>
    </citation>
    <scope>NUCLEOTIDE SEQUENCE</scope>
    <source>
        <strain evidence="10">ChiW7-2402</strain>
    </source>
</reference>
<dbReference type="Pfam" id="PF11734">
    <property type="entry name" value="TilS_C"/>
    <property type="match status" value="1"/>
</dbReference>
<dbReference type="Proteomes" id="UP000824102">
    <property type="component" value="Unassembled WGS sequence"/>
</dbReference>
<dbReference type="InterPro" id="IPR011063">
    <property type="entry name" value="TilS/TtcA_N"/>
</dbReference>
<feature type="domain" description="Lysidine-tRNA(Ile) synthetase C-terminal" evidence="9">
    <location>
        <begin position="362"/>
        <end position="435"/>
    </location>
</feature>
<accession>A0A9D2G557</accession>
<dbReference type="PANTHER" id="PTHR43033:SF1">
    <property type="entry name" value="TRNA(ILE)-LYSIDINE SYNTHASE-RELATED"/>
    <property type="match status" value="1"/>
</dbReference>
<dbReference type="EC" id="6.3.4.19" evidence="8"/>
<dbReference type="NCBIfam" id="TIGR02432">
    <property type="entry name" value="lysidine_TilS_N"/>
    <property type="match status" value="1"/>
</dbReference>
<dbReference type="InterPro" id="IPR012796">
    <property type="entry name" value="Lysidine-tRNA-synth_C"/>
</dbReference>
<evidence type="ECO:0000313" key="10">
    <source>
        <dbReference type="EMBL" id="HIZ72325.1"/>
    </source>
</evidence>
<evidence type="ECO:0000313" key="11">
    <source>
        <dbReference type="Proteomes" id="UP000824102"/>
    </source>
</evidence>